<protein>
    <submittedName>
        <fullName evidence="1">Uncharacterized protein</fullName>
    </submittedName>
</protein>
<proteinExistence type="predicted"/>
<evidence type="ECO:0000313" key="1">
    <source>
        <dbReference type="EMBL" id="KFD46675.1"/>
    </source>
</evidence>
<dbReference type="Proteomes" id="UP000030764">
    <property type="component" value="Unassembled WGS sequence"/>
</dbReference>
<reference evidence="1 2" key="1">
    <citation type="journal article" date="2014" name="Nat. Genet.">
        <title>Genome and transcriptome of the porcine whipworm Trichuris suis.</title>
        <authorList>
            <person name="Jex A.R."/>
            <person name="Nejsum P."/>
            <person name="Schwarz E.M."/>
            <person name="Hu L."/>
            <person name="Young N.D."/>
            <person name="Hall R.S."/>
            <person name="Korhonen P.K."/>
            <person name="Liao S."/>
            <person name="Thamsborg S."/>
            <person name="Xia J."/>
            <person name="Xu P."/>
            <person name="Wang S."/>
            <person name="Scheerlinck J.P."/>
            <person name="Hofmann A."/>
            <person name="Sternberg P.W."/>
            <person name="Wang J."/>
            <person name="Gasser R.B."/>
        </authorList>
    </citation>
    <scope>NUCLEOTIDE SEQUENCE [LARGE SCALE GENOMIC DNA]</scope>
    <source>
        <strain evidence="1">DCEP-RM93M</strain>
    </source>
</reference>
<sequence length="79" mass="8790">MSLSSPYTIRFLFLKVKIYQTSKDVMTVVCCSRLQNSIRAVSNGMWGEVRVHLEGWNSADYLSVAQGPSSLDMKATGTK</sequence>
<evidence type="ECO:0000313" key="2">
    <source>
        <dbReference type="Proteomes" id="UP000030764"/>
    </source>
</evidence>
<gene>
    <name evidence="1" type="ORF">M513_12443</name>
</gene>
<accession>A0A085LNX9</accession>
<dbReference type="AlphaFoldDB" id="A0A085LNX9"/>
<dbReference type="EMBL" id="KL363358">
    <property type="protein sequence ID" value="KFD46675.1"/>
    <property type="molecule type" value="Genomic_DNA"/>
</dbReference>
<name>A0A085LNX9_9BILA</name>
<organism evidence="1 2">
    <name type="scientific">Trichuris suis</name>
    <name type="common">pig whipworm</name>
    <dbReference type="NCBI Taxonomy" id="68888"/>
    <lineage>
        <taxon>Eukaryota</taxon>
        <taxon>Metazoa</taxon>
        <taxon>Ecdysozoa</taxon>
        <taxon>Nematoda</taxon>
        <taxon>Enoplea</taxon>
        <taxon>Dorylaimia</taxon>
        <taxon>Trichinellida</taxon>
        <taxon>Trichuridae</taxon>
        <taxon>Trichuris</taxon>
    </lineage>
</organism>
<keyword evidence="2" id="KW-1185">Reference proteome</keyword>